<dbReference type="AlphaFoldDB" id="A0A6J6P3G0"/>
<proteinExistence type="predicted"/>
<gene>
    <name evidence="1" type="ORF">UFOPK2582_00538</name>
</gene>
<accession>A0A6J6P3G0</accession>
<evidence type="ECO:0000313" key="1">
    <source>
        <dbReference type="EMBL" id="CAB4693207.1"/>
    </source>
</evidence>
<reference evidence="1" key="1">
    <citation type="submission" date="2020-05" db="EMBL/GenBank/DDBJ databases">
        <authorList>
            <person name="Chiriac C."/>
            <person name="Salcher M."/>
            <person name="Ghai R."/>
            <person name="Kavagutti S V."/>
        </authorList>
    </citation>
    <scope>NUCLEOTIDE SEQUENCE</scope>
</reference>
<dbReference type="EMBL" id="CAEZXS010000045">
    <property type="protein sequence ID" value="CAB4693207.1"/>
    <property type="molecule type" value="Genomic_DNA"/>
</dbReference>
<protein>
    <submittedName>
        <fullName evidence="1">Unannotated protein</fullName>
    </submittedName>
</protein>
<name>A0A6J6P3G0_9ZZZZ</name>
<organism evidence="1">
    <name type="scientific">freshwater metagenome</name>
    <dbReference type="NCBI Taxonomy" id="449393"/>
    <lineage>
        <taxon>unclassified sequences</taxon>
        <taxon>metagenomes</taxon>
        <taxon>ecological metagenomes</taxon>
    </lineage>
</organism>
<sequence length="211" mass="23529">MITLTPPIKLDALIANKDLPLHSAGNLIPRSDRRPLIGAPIRDEVQLKPEGNNLTTRIVIHLCGVVQRQAKGFKIDRHVLIWHLDHMISPEPLVSQFKRTRRLGHGNLMLDHRYEGTVRTNQASPVPDSVQVGVKADSSVPTQGQIIIEPVHVIGLIPQFRGVRKMALFITRIRSAHLQSLSGVASKRCPDRPRCPDLIGSLHREQLRSGN</sequence>